<dbReference type="EnsemblPlants" id="AVESA.00010b.r2.5DG0934960.1">
    <property type="protein sequence ID" value="AVESA.00010b.r2.5DG0934960.1.CDS"/>
    <property type="gene ID" value="AVESA.00010b.r2.5DG0934960"/>
</dbReference>
<evidence type="ECO:0000313" key="1">
    <source>
        <dbReference type="EnsemblPlants" id="AVESA.00010b.r2.5DG0934960.1.CDS"/>
    </source>
</evidence>
<accession>A0ACD5YBZ8</accession>
<keyword evidence="2" id="KW-1185">Reference proteome</keyword>
<reference evidence="1" key="1">
    <citation type="submission" date="2021-05" db="EMBL/GenBank/DDBJ databases">
        <authorList>
            <person name="Scholz U."/>
            <person name="Mascher M."/>
            <person name="Fiebig A."/>
        </authorList>
    </citation>
    <scope>NUCLEOTIDE SEQUENCE [LARGE SCALE GENOMIC DNA]</scope>
</reference>
<organism evidence="1 2">
    <name type="scientific">Avena sativa</name>
    <name type="common">Oat</name>
    <dbReference type="NCBI Taxonomy" id="4498"/>
    <lineage>
        <taxon>Eukaryota</taxon>
        <taxon>Viridiplantae</taxon>
        <taxon>Streptophyta</taxon>
        <taxon>Embryophyta</taxon>
        <taxon>Tracheophyta</taxon>
        <taxon>Spermatophyta</taxon>
        <taxon>Magnoliopsida</taxon>
        <taxon>Liliopsida</taxon>
        <taxon>Poales</taxon>
        <taxon>Poaceae</taxon>
        <taxon>BOP clade</taxon>
        <taxon>Pooideae</taxon>
        <taxon>Poodae</taxon>
        <taxon>Poeae</taxon>
        <taxon>Poeae Chloroplast Group 1 (Aveneae type)</taxon>
        <taxon>Aveninae</taxon>
        <taxon>Avena</taxon>
    </lineage>
</organism>
<name>A0ACD5YBZ8_AVESA</name>
<dbReference type="Proteomes" id="UP001732700">
    <property type="component" value="Chromosome 5D"/>
</dbReference>
<proteinExistence type="predicted"/>
<evidence type="ECO:0000313" key="2">
    <source>
        <dbReference type="Proteomes" id="UP001732700"/>
    </source>
</evidence>
<reference evidence="1" key="2">
    <citation type="submission" date="2025-09" db="UniProtKB">
        <authorList>
            <consortium name="EnsemblPlants"/>
        </authorList>
    </citation>
    <scope>IDENTIFICATION</scope>
</reference>
<sequence length="203" mass="23326">MGSLFSSPAPAGGDLDYSTRPISLVPTERFGRSMSKQTLASLGPDHDGRLFTPQEVYAGCICRLANRALKHYNSNNPGAEFEYHAESTTTEMKAAFVGFREHFLWYHLGFSARRRDNQETHLFFAELCYHIEYPKITVQTCIILEKPLCRFRSSCAFCPEESKILHPSEQEFVCGKEGQRTIFFRRRHMLVWPFETDVGNLNM</sequence>
<protein>
    <submittedName>
        <fullName evidence="1">Uncharacterized protein</fullName>
    </submittedName>
</protein>